<gene>
    <name evidence="2" type="ORF">EJ08DRAFT_653658</name>
</gene>
<dbReference type="Gene3D" id="3.40.50.150">
    <property type="entry name" value="Vaccinia Virus protein VP39"/>
    <property type="match status" value="1"/>
</dbReference>
<sequence>MITAANDKFASAGDVDCAFVEHDCTRFSTEAGAKYLDGKWDKVFSNAALHWILRDPSTRMDVFKEAHDALKPGGMFVFEMSGHGNVAEVHEALIAALITQGMSAKEANNLSPWFFPSTEWIQVALQKTGFEVEKVEIEYRPTKLTTRDAGGEGGLSGWVRLMGAKFLEVLDEVKREEVIRFVIDILDSLITREEDHSQWLGYIRLRAVARKSRP</sequence>
<feature type="domain" description="Methyltransferase type 11" evidence="1">
    <location>
        <begin position="3"/>
        <end position="78"/>
    </location>
</feature>
<dbReference type="OrthoDB" id="6329284at2759"/>
<name>A0A9P4NH47_9PEZI</name>
<protein>
    <recommendedName>
        <fullName evidence="1">Methyltransferase type 11 domain-containing protein</fullName>
    </recommendedName>
</protein>
<dbReference type="Pfam" id="PF08241">
    <property type="entry name" value="Methyltransf_11"/>
    <property type="match status" value="1"/>
</dbReference>
<keyword evidence="3" id="KW-1185">Reference proteome</keyword>
<dbReference type="PANTHER" id="PTHR43861:SF1">
    <property type="entry name" value="TRANS-ACONITATE 2-METHYLTRANSFERASE"/>
    <property type="match status" value="1"/>
</dbReference>
<dbReference type="Proteomes" id="UP000800235">
    <property type="component" value="Unassembled WGS sequence"/>
</dbReference>
<dbReference type="EMBL" id="MU007104">
    <property type="protein sequence ID" value="KAF2421013.1"/>
    <property type="molecule type" value="Genomic_DNA"/>
</dbReference>
<dbReference type="InterPro" id="IPR029063">
    <property type="entry name" value="SAM-dependent_MTases_sf"/>
</dbReference>
<dbReference type="InterPro" id="IPR013216">
    <property type="entry name" value="Methyltransf_11"/>
</dbReference>
<evidence type="ECO:0000259" key="1">
    <source>
        <dbReference type="Pfam" id="PF08241"/>
    </source>
</evidence>
<dbReference type="SUPFAM" id="SSF53335">
    <property type="entry name" value="S-adenosyl-L-methionine-dependent methyltransferases"/>
    <property type="match status" value="1"/>
</dbReference>
<reference evidence="2" key="1">
    <citation type="journal article" date="2020" name="Stud. Mycol.">
        <title>101 Dothideomycetes genomes: a test case for predicting lifestyles and emergence of pathogens.</title>
        <authorList>
            <person name="Haridas S."/>
            <person name="Albert R."/>
            <person name="Binder M."/>
            <person name="Bloem J."/>
            <person name="Labutti K."/>
            <person name="Salamov A."/>
            <person name="Andreopoulos B."/>
            <person name="Baker S."/>
            <person name="Barry K."/>
            <person name="Bills G."/>
            <person name="Bluhm B."/>
            <person name="Cannon C."/>
            <person name="Castanera R."/>
            <person name="Culley D."/>
            <person name="Daum C."/>
            <person name="Ezra D."/>
            <person name="Gonzalez J."/>
            <person name="Henrissat B."/>
            <person name="Kuo A."/>
            <person name="Liang C."/>
            <person name="Lipzen A."/>
            <person name="Lutzoni F."/>
            <person name="Magnuson J."/>
            <person name="Mondo S."/>
            <person name="Nolan M."/>
            <person name="Ohm R."/>
            <person name="Pangilinan J."/>
            <person name="Park H.-J."/>
            <person name="Ramirez L."/>
            <person name="Alfaro M."/>
            <person name="Sun H."/>
            <person name="Tritt A."/>
            <person name="Yoshinaga Y."/>
            <person name="Zwiers L.-H."/>
            <person name="Turgeon B."/>
            <person name="Goodwin S."/>
            <person name="Spatafora J."/>
            <person name="Crous P."/>
            <person name="Grigoriev I."/>
        </authorList>
    </citation>
    <scope>NUCLEOTIDE SEQUENCE</scope>
    <source>
        <strain evidence="2">CBS 130266</strain>
    </source>
</reference>
<dbReference type="AlphaFoldDB" id="A0A9P4NH47"/>
<dbReference type="CDD" id="cd02440">
    <property type="entry name" value="AdoMet_MTases"/>
    <property type="match status" value="1"/>
</dbReference>
<accession>A0A9P4NH47</accession>
<proteinExistence type="predicted"/>
<comment type="caution">
    <text evidence="2">The sequence shown here is derived from an EMBL/GenBank/DDBJ whole genome shotgun (WGS) entry which is preliminary data.</text>
</comment>
<dbReference type="GO" id="GO:0008757">
    <property type="term" value="F:S-adenosylmethionine-dependent methyltransferase activity"/>
    <property type="evidence" value="ECO:0007669"/>
    <property type="project" value="InterPro"/>
</dbReference>
<evidence type="ECO:0000313" key="3">
    <source>
        <dbReference type="Proteomes" id="UP000800235"/>
    </source>
</evidence>
<organism evidence="2 3">
    <name type="scientific">Tothia fuscella</name>
    <dbReference type="NCBI Taxonomy" id="1048955"/>
    <lineage>
        <taxon>Eukaryota</taxon>
        <taxon>Fungi</taxon>
        <taxon>Dikarya</taxon>
        <taxon>Ascomycota</taxon>
        <taxon>Pezizomycotina</taxon>
        <taxon>Dothideomycetes</taxon>
        <taxon>Pleosporomycetidae</taxon>
        <taxon>Venturiales</taxon>
        <taxon>Cylindrosympodiaceae</taxon>
        <taxon>Tothia</taxon>
    </lineage>
</organism>
<dbReference type="PANTHER" id="PTHR43861">
    <property type="entry name" value="TRANS-ACONITATE 2-METHYLTRANSFERASE-RELATED"/>
    <property type="match status" value="1"/>
</dbReference>
<evidence type="ECO:0000313" key="2">
    <source>
        <dbReference type="EMBL" id="KAF2421013.1"/>
    </source>
</evidence>